<evidence type="ECO:0000256" key="1">
    <source>
        <dbReference type="ARBA" id="ARBA00006360"/>
    </source>
</evidence>
<evidence type="ECO:0000256" key="3">
    <source>
        <dbReference type="ARBA" id="ARBA00022695"/>
    </source>
</evidence>
<gene>
    <name evidence="11 14" type="primary">dnaX</name>
    <name evidence="14" type="ORF">IAD17_03405</name>
</gene>
<feature type="compositionally biased region" description="Low complexity" evidence="12">
    <location>
        <begin position="429"/>
        <end position="474"/>
    </location>
</feature>
<dbReference type="Gene3D" id="1.20.272.10">
    <property type="match status" value="1"/>
</dbReference>
<reference evidence="14" key="1">
    <citation type="submission" date="2020-10" db="EMBL/GenBank/DDBJ databases">
        <authorList>
            <person name="Gilroy R."/>
        </authorList>
    </citation>
    <scope>NUCLEOTIDE SEQUENCE</scope>
    <source>
        <strain evidence="14">ChiHjej12B11-29160</strain>
    </source>
</reference>
<name>A0A9D1HZ36_9ACTN</name>
<keyword evidence="2 11" id="KW-0808">Transferase</keyword>
<evidence type="ECO:0000256" key="2">
    <source>
        <dbReference type="ARBA" id="ARBA00022679"/>
    </source>
</evidence>
<sequence>MESLYTKYRPQTFADVVGQEHVVSTLERAVLENRVSHAYLFCGPRGTGKTTMARLLAKALLCECGPGQLPDGTCEECRLIAAGNHPDVYELDAASRTGVDNVREEIISNVEYAPVRGRYKAYIIDEVHMLTPAAFNALLKTLEEPPAHVVFMLCTTDPQKIPETVLSRVQRFDFHAISNEDLVKRLSYVCEQEGFTYETEALELVARHARGGLRDALSTLEQLSVFGDGTISLAATRDMLGALSSSQLSQVLMALAQRDVPKLFSVVGDLVDEGHDLLRFVRQLAARVRDAYVMSVAGEIEGAFTGDDLVALRAEADAFGSPDRLARVLTVLGDASSEMRTAPNQRLVLEIALTRLARPKTDLTLESLAERVSDLEAQIQALVSHREVHVPAAPSMQQNNAPKVSASVQPENAAQKVSKQSATPRQHVAPKVAPAAATAPKPASTTAAPATPATASASAPQTTSSTARPTAAQPQKTADQPKAAPTSAPKTTVQARAAHPADSGALQRNWRRVMEEMVQREPSRGSLLITSTAVSDDGETLTVSLPQGSSFALRMLERPDVRAVLDPQVAAVFGPRKTLFIEGAARAQAKNPAVQKPVSAPQPAPVTQVAPAVEAASTVQALSTGAAEPVISAPVPTQAPAASPEPQPSQVYAAAPAPEPAPFEEVPYSDADAAYYDELSEGTENLNGVGAPISEPAPVKPSSASATPQNAAPAIQEKPAIAQQEEPKADATAPNSDNAEENQATPAEIIDANTPFFSPDDSLEDGKVPQGLIEMLESAFDGEVHVSMIPASETEELQ</sequence>
<dbReference type="Pfam" id="PF13177">
    <property type="entry name" value="DNA_pol3_delta2"/>
    <property type="match status" value="1"/>
</dbReference>
<dbReference type="InterPro" id="IPR008921">
    <property type="entry name" value="DNA_pol3_clamp-load_cplx_C"/>
</dbReference>
<dbReference type="SUPFAM" id="SSF52540">
    <property type="entry name" value="P-loop containing nucleoside triphosphate hydrolases"/>
    <property type="match status" value="1"/>
</dbReference>
<dbReference type="InterPro" id="IPR045085">
    <property type="entry name" value="HLD_clamp_pol_III_gamma_tau"/>
</dbReference>
<evidence type="ECO:0000256" key="7">
    <source>
        <dbReference type="ARBA" id="ARBA00022833"/>
    </source>
</evidence>
<evidence type="ECO:0000256" key="10">
    <source>
        <dbReference type="ARBA" id="ARBA00049244"/>
    </source>
</evidence>
<dbReference type="InterPro" id="IPR012763">
    <property type="entry name" value="DNA_pol_III_sug/sutau_N"/>
</dbReference>
<dbReference type="CDD" id="cd18137">
    <property type="entry name" value="HLD_clamp_pol_III_gamma_tau"/>
    <property type="match status" value="1"/>
</dbReference>
<feature type="region of interest" description="Disordered" evidence="12">
    <location>
        <begin position="392"/>
        <end position="506"/>
    </location>
</feature>
<evidence type="ECO:0000259" key="13">
    <source>
        <dbReference type="SMART" id="SM00382"/>
    </source>
</evidence>
<keyword evidence="3 11" id="KW-0548">Nucleotidyltransferase</keyword>
<dbReference type="FunFam" id="1.10.8.60:FF:000013">
    <property type="entry name" value="DNA polymerase III subunit gamma/tau"/>
    <property type="match status" value="1"/>
</dbReference>
<keyword evidence="7" id="KW-0862">Zinc</keyword>
<dbReference type="CDD" id="cd00009">
    <property type="entry name" value="AAA"/>
    <property type="match status" value="1"/>
</dbReference>
<dbReference type="GO" id="GO:0003677">
    <property type="term" value="F:DNA binding"/>
    <property type="evidence" value="ECO:0007669"/>
    <property type="project" value="InterPro"/>
</dbReference>
<organism evidence="14 15">
    <name type="scientific">Candidatus Coprovicinus avistercoris</name>
    <dbReference type="NCBI Taxonomy" id="2840754"/>
    <lineage>
        <taxon>Bacteria</taxon>
        <taxon>Bacillati</taxon>
        <taxon>Actinomycetota</taxon>
        <taxon>Coriobacteriia</taxon>
        <taxon>Coriobacteriales</taxon>
        <taxon>Coriobacteriaceae</taxon>
        <taxon>Coriobacteriaceae incertae sedis</taxon>
        <taxon>Candidatus Coprovicinus</taxon>
    </lineage>
</organism>
<keyword evidence="8 11" id="KW-0067">ATP-binding</keyword>
<keyword evidence="9 11" id="KW-0239">DNA-directed DNA polymerase</keyword>
<dbReference type="SMART" id="SM00382">
    <property type="entry name" value="AAA"/>
    <property type="match status" value="1"/>
</dbReference>
<dbReference type="NCBIfam" id="NF004046">
    <property type="entry name" value="PRK05563.1"/>
    <property type="match status" value="1"/>
</dbReference>
<feature type="compositionally biased region" description="Low complexity" evidence="12">
    <location>
        <begin position="636"/>
        <end position="656"/>
    </location>
</feature>
<dbReference type="InterPro" id="IPR027417">
    <property type="entry name" value="P-loop_NTPase"/>
</dbReference>
<comment type="caution">
    <text evidence="14">The sequence shown here is derived from an EMBL/GenBank/DDBJ whole genome shotgun (WGS) entry which is preliminary data.</text>
</comment>
<dbReference type="Pfam" id="PF22608">
    <property type="entry name" value="DNAX_ATPase_lid"/>
    <property type="match status" value="1"/>
</dbReference>
<accession>A0A9D1HZ36</accession>
<dbReference type="InterPro" id="IPR003593">
    <property type="entry name" value="AAA+_ATPase"/>
</dbReference>
<dbReference type="InterPro" id="IPR001270">
    <property type="entry name" value="ClpA/B"/>
</dbReference>
<evidence type="ECO:0000256" key="8">
    <source>
        <dbReference type="ARBA" id="ARBA00022840"/>
    </source>
</evidence>
<comment type="function">
    <text evidence="11">DNA polymerase III is a complex, multichain enzyme responsible for most of the replicative synthesis in bacteria. This DNA polymerase also exhibits 3' to 5' exonuclease activity.</text>
</comment>
<feature type="compositionally biased region" description="Polar residues" evidence="12">
    <location>
        <begin position="733"/>
        <end position="745"/>
    </location>
</feature>
<dbReference type="GO" id="GO:0046872">
    <property type="term" value="F:metal ion binding"/>
    <property type="evidence" value="ECO:0007669"/>
    <property type="project" value="UniProtKB-KW"/>
</dbReference>
<proteinExistence type="inferred from homology"/>
<dbReference type="Proteomes" id="UP000824078">
    <property type="component" value="Unassembled WGS sequence"/>
</dbReference>
<dbReference type="AlphaFoldDB" id="A0A9D1HZ36"/>
<dbReference type="InterPro" id="IPR050238">
    <property type="entry name" value="DNA_Rep/Repair_Clamp_Loader"/>
</dbReference>
<dbReference type="PANTHER" id="PTHR11669">
    <property type="entry name" value="REPLICATION FACTOR C / DNA POLYMERASE III GAMMA-TAU SUBUNIT"/>
    <property type="match status" value="1"/>
</dbReference>
<protein>
    <recommendedName>
        <fullName evidence="11">DNA polymerase III subunit gamma/tau</fullName>
        <ecNumber evidence="11">2.7.7.7</ecNumber>
    </recommendedName>
</protein>
<feature type="compositionally biased region" description="Polar residues" evidence="12">
    <location>
        <begin position="395"/>
        <end position="424"/>
    </location>
</feature>
<dbReference type="PANTHER" id="PTHR11669:SF0">
    <property type="entry name" value="PROTEIN STICHEL-LIKE 2"/>
    <property type="match status" value="1"/>
</dbReference>
<evidence type="ECO:0000256" key="12">
    <source>
        <dbReference type="SAM" id="MobiDB-lite"/>
    </source>
</evidence>
<dbReference type="GO" id="GO:0003887">
    <property type="term" value="F:DNA-directed DNA polymerase activity"/>
    <property type="evidence" value="ECO:0007669"/>
    <property type="project" value="UniProtKB-KW"/>
</dbReference>
<feature type="domain" description="AAA+ ATPase" evidence="13">
    <location>
        <begin position="35"/>
        <end position="181"/>
    </location>
</feature>
<comment type="catalytic activity">
    <reaction evidence="10 11">
        <text>DNA(n) + a 2'-deoxyribonucleoside 5'-triphosphate = DNA(n+1) + diphosphate</text>
        <dbReference type="Rhea" id="RHEA:22508"/>
        <dbReference type="Rhea" id="RHEA-COMP:17339"/>
        <dbReference type="Rhea" id="RHEA-COMP:17340"/>
        <dbReference type="ChEBI" id="CHEBI:33019"/>
        <dbReference type="ChEBI" id="CHEBI:61560"/>
        <dbReference type="ChEBI" id="CHEBI:173112"/>
        <dbReference type="EC" id="2.7.7.7"/>
    </reaction>
</comment>
<keyword evidence="6 11" id="KW-0547">Nucleotide-binding</keyword>
<dbReference type="GO" id="GO:0009360">
    <property type="term" value="C:DNA polymerase III complex"/>
    <property type="evidence" value="ECO:0007669"/>
    <property type="project" value="InterPro"/>
</dbReference>
<dbReference type="PRINTS" id="PR00300">
    <property type="entry name" value="CLPPROTEASEA"/>
</dbReference>
<evidence type="ECO:0000313" key="14">
    <source>
        <dbReference type="EMBL" id="HIU23950.1"/>
    </source>
</evidence>
<dbReference type="EMBL" id="DVMQ01000011">
    <property type="protein sequence ID" value="HIU23950.1"/>
    <property type="molecule type" value="Genomic_DNA"/>
</dbReference>
<dbReference type="SUPFAM" id="SSF48019">
    <property type="entry name" value="post-AAA+ oligomerization domain-like"/>
    <property type="match status" value="1"/>
</dbReference>
<reference evidence="14" key="2">
    <citation type="journal article" date="2021" name="PeerJ">
        <title>Extensive microbial diversity within the chicken gut microbiome revealed by metagenomics and culture.</title>
        <authorList>
            <person name="Gilroy R."/>
            <person name="Ravi A."/>
            <person name="Getino M."/>
            <person name="Pursley I."/>
            <person name="Horton D.L."/>
            <person name="Alikhan N.F."/>
            <person name="Baker D."/>
            <person name="Gharbi K."/>
            <person name="Hall N."/>
            <person name="Watson M."/>
            <person name="Adriaenssens E.M."/>
            <person name="Foster-Nyarko E."/>
            <person name="Jarju S."/>
            <person name="Secka A."/>
            <person name="Antonio M."/>
            <person name="Oren A."/>
            <person name="Chaudhuri R.R."/>
            <person name="La Ragione R."/>
            <person name="Hildebrand F."/>
            <person name="Pallen M.J."/>
        </authorList>
    </citation>
    <scope>NUCLEOTIDE SEQUENCE</scope>
    <source>
        <strain evidence="14">ChiHjej12B11-29160</strain>
    </source>
</reference>
<evidence type="ECO:0000256" key="5">
    <source>
        <dbReference type="ARBA" id="ARBA00022723"/>
    </source>
</evidence>
<evidence type="ECO:0000256" key="4">
    <source>
        <dbReference type="ARBA" id="ARBA00022705"/>
    </source>
</evidence>
<dbReference type="Gene3D" id="3.40.50.300">
    <property type="entry name" value="P-loop containing nucleotide triphosphate hydrolases"/>
    <property type="match status" value="1"/>
</dbReference>
<dbReference type="Pfam" id="PF12169">
    <property type="entry name" value="DNA_pol3_gamma3"/>
    <property type="match status" value="1"/>
</dbReference>
<dbReference type="InterPro" id="IPR022754">
    <property type="entry name" value="DNA_pol_III_gamma-3"/>
</dbReference>
<dbReference type="GO" id="GO:0005524">
    <property type="term" value="F:ATP binding"/>
    <property type="evidence" value="ECO:0007669"/>
    <property type="project" value="UniProtKB-KW"/>
</dbReference>
<dbReference type="Gene3D" id="1.10.8.60">
    <property type="match status" value="1"/>
</dbReference>
<comment type="similarity">
    <text evidence="1 11">Belongs to the DnaX/STICHEL family.</text>
</comment>
<keyword evidence="4 11" id="KW-0235">DNA replication</keyword>
<dbReference type="NCBIfam" id="TIGR02397">
    <property type="entry name" value="dnaX_nterm"/>
    <property type="match status" value="1"/>
</dbReference>
<dbReference type="EC" id="2.7.7.7" evidence="11"/>
<evidence type="ECO:0000313" key="15">
    <source>
        <dbReference type="Proteomes" id="UP000824078"/>
    </source>
</evidence>
<evidence type="ECO:0000256" key="11">
    <source>
        <dbReference type="RuleBase" id="RU364063"/>
    </source>
</evidence>
<keyword evidence="5" id="KW-0479">Metal-binding</keyword>
<evidence type="ECO:0000256" key="6">
    <source>
        <dbReference type="ARBA" id="ARBA00022741"/>
    </source>
</evidence>
<dbReference type="GO" id="GO:0006261">
    <property type="term" value="P:DNA-templated DNA replication"/>
    <property type="evidence" value="ECO:0007669"/>
    <property type="project" value="TreeGrafter"/>
</dbReference>
<dbReference type="FunFam" id="3.40.50.300:FF:000014">
    <property type="entry name" value="DNA polymerase III subunit gamma/tau"/>
    <property type="match status" value="1"/>
</dbReference>
<comment type="subunit">
    <text evidence="11">DNA polymerase III contains a core (composed of alpha, epsilon and theta chains) that associates with a tau subunit. This core dimerizes to form the POLIII' complex. PolIII' associates with the gamma complex (composed of gamma, delta, delta', psi and chi chains) and with the beta chain to form the complete DNA polymerase III complex.</text>
</comment>
<feature type="region of interest" description="Disordered" evidence="12">
    <location>
        <begin position="683"/>
        <end position="767"/>
    </location>
</feature>
<evidence type="ECO:0000256" key="9">
    <source>
        <dbReference type="ARBA" id="ARBA00022932"/>
    </source>
</evidence>
<feature type="region of interest" description="Disordered" evidence="12">
    <location>
        <begin position="635"/>
        <end position="665"/>
    </location>
</feature>